<dbReference type="CDD" id="cd00431">
    <property type="entry name" value="cysteine_hydrolases"/>
    <property type="match status" value="1"/>
</dbReference>
<dbReference type="GO" id="GO:0016787">
    <property type="term" value="F:hydrolase activity"/>
    <property type="evidence" value="ECO:0007669"/>
    <property type="project" value="UniProtKB-KW"/>
</dbReference>
<dbReference type="EMBL" id="NBYO01000001">
    <property type="protein sequence ID" value="OXT02001.1"/>
    <property type="molecule type" value="Genomic_DNA"/>
</dbReference>
<evidence type="ECO:0000259" key="2">
    <source>
        <dbReference type="Pfam" id="PF00857"/>
    </source>
</evidence>
<dbReference type="Gene3D" id="3.40.50.850">
    <property type="entry name" value="Isochorismatase-like"/>
    <property type="match status" value="1"/>
</dbReference>
<dbReference type="AlphaFoldDB" id="A0A231V1T0"/>
<name>A0A231V1T0_9HYPH</name>
<dbReference type="PANTHER" id="PTHR43540:SF6">
    <property type="entry name" value="ISOCHORISMATASE-LIKE DOMAIN-CONTAINING PROTEIN"/>
    <property type="match status" value="1"/>
</dbReference>
<gene>
    <name evidence="3" type="ORF">B7H23_03445</name>
</gene>
<dbReference type="Pfam" id="PF00857">
    <property type="entry name" value="Isochorismatase"/>
    <property type="match status" value="1"/>
</dbReference>
<accession>A0A231V1T0</accession>
<dbReference type="InterPro" id="IPR000868">
    <property type="entry name" value="Isochorismatase-like_dom"/>
</dbReference>
<dbReference type="InterPro" id="IPR050272">
    <property type="entry name" value="Isochorismatase-like_hydrls"/>
</dbReference>
<dbReference type="InterPro" id="IPR036380">
    <property type="entry name" value="Isochorismatase-like_sf"/>
</dbReference>
<keyword evidence="1" id="KW-0378">Hydrolase</keyword>
<feature type="domain" description="Isochorismatase-like" evidence="2">
    <location>
        <begin position="6"/>
        <end position="177"/>
    </location>
</feature>
<sequence length="184" mass="21101">MLERPALLVIDLTVDFLSSWKPSRRDLLIARTNALVHLFRERKRPVIWVRQEFKSDLSDAFLEMRDKKLRINIAGTAGADLHPDLEKHFEDTVIVKKRYSPFYGTDLDILLSKQAIRSLVIAGINTHACVRMAAIDAYQRDMRVVLAREAIGSYDQGHAKTTTDYLDGKIAHVLDTKKIYFLMS</sequence>
<reference evidence="4" key="1">
    <citation type="journal article" date="2017" name="Int. J. Syst. Evol. Microbiol.">
        <title>Notoacmeibacter marinus gen. nov., sp. nov., isolated from the gut of a limpet and proposal of Notoacmeibacteraceae fam. nov. in the order Rhizobiales of the class Alphaproteobacteria.</title>
        <authorList>
            <person name="Huang Z."/>
            <person name="Guo F."/>
            <person name="Lai Q."/>
        </authorList>
    </citation>
    <scope>NUCLEOTIDE SEQUENCE [LARGE SCALE GENOMIC DNA]</scope>
    <source>
        <strain evidence="4">XMTR2A4</strain>
    </source>
</reference>
<evidence type="ECO:0000256" key="1">
    <source>
        <dbReference type="ARBA" id="ARBA00022801"/>
    </source>
</evidence>
<keyword evidence="4" id="KW-1185">Reference proteome</keyword>
<comment type="caution">
    <text evidence="3">The sequence shown here is derived from an EMBL/GenBank/DDBJ whole genome shotgun (WGS) entry which is preliminary data.</text>
</comment>
<dbReference type="PANTHER" id="PTHR43540">
    <property type="entry name" value="PEROXYUREIDOACRYLATE/UREIDOACRYLATE AMIDOHYDROLASE-RELATED"/>
    <property type="match status" value="1"/>
</dbReference>
<dbReference type="SUPFAM" id="SSF52499">
    <property type="entry name" value="Isochorismatase-like hydrolases"/>
    <property type="match status" value="1"/>
</dbReference>
<evidence type="ECO:0000313" key="3">
    <source>
        <dbReference type="EMBL" id="OXT02001.1"/>
    </source>
</evidence>
<dbReference type="Proteomes" id="UP000215405">
    <property type="component" value="Unassembled WGS sequence"/>
</dbReference>
<evidence type="ECO:0000313" key="4">
    <source>
        <dbReference type="Proteomes" id="UP000215405"/>
    </source>
</evidence>
<protein>
    <submittedName>
        <fullName evidence="3">Aldehyde dehydrogenase</fullName>
    </submittedName>
</protein>
<organism evidence="3 4">
    <name type="scientific">Notoacmeibacter marinus</name>
    <dbReference type="NCBI Taxonomy" id="1876515"/>
    <lineage>
        <taxon>Bacteria</taxon>
        <taxon>Pseudomonadati</taxon>
        <taxon>Pseudomonadota</taxon>
        <taxon>Alphaproteobacteria</taxon>
        <taxon>Hyphomicrobiales</taxon>
        <taxon>Notoacmeibacteraceae</taxon>
        <taxon>Notoacmeibacter</taxon>
    </lineage>
</organism>
<proteinExistence type="predicted"/>
<dbReference type="RefSeq" id="WP_094075966.1">
    <property type="nucleotide sequence ID" value="NZ_NBYO01000001.1"/>
</dbReference>